<dbReference type="EMBL" id="JBHSDU010000003">
    <property type="protein sequence ID" value="MFC4309685.1"/>
    <property type="molecule type" value="Genomic_DNA"/>
</dbReference>
<accession>A0ABV8SQL8</accession>
<keyword evidence="3" id="KW-1185">Reference proteome</keyword>
<organism evidence="2 3">
    <name type="scientific">Steroidobacter flavus</name>
    <dbReference type="NCBI Taxonomy" id="1842136"/>
    <lineage>
        <taxon>Bacteria</taxon>
        <taxon>Pseudomonadati</taxon>
        <taxon>Pseudomonadota</taxon>
        <taxon>Gammaproteobacteria</taxon>
        <taxon>Steroidobacterales</taxon>
        <taxon>Steroidobacteraceae</taxon>
        <taxon>Steroidobacter</taxon>
    </lineage>
</organism>
<sequence>MNSQKLCLGASLLAALQLITNVATAAEPAQRAVQTTNWSLGLVASDSDTKDSTSNGTFGVNGIATLPIGDLFGASVQGNYSRTTARTSDVLFDVASENSSRQTCRFNNSDAAVSVFARKPTLGRISASYGKGSVSSDCGDESVFVSTGDDSMGIDYYRVAAEAYLWNFTLGAVHTSTEPEDGEKLESDIFNASWYPLDNLKVTLSGGDLYDQDTYGIEIEHQPEFMGNSLGVALGYSVIDRDQEIGTINFSVVYHFGPKVELKRRDRSYR</sequence>
<dbReference type="Proteomes" id="UP001595904">
    <property type="component" value="Unassembled WGS sequence"/>
</dbReference>
<feature type="signal peptide" evidence="1">
    <location>
        <begin position="1"/>
        <end position="25"/>
    </location>
</feature>
<feature type="chain" id="PRO_5047421066" evidence="1">
    <location>
        <begin position="26"/>
        <end position="270"/>
    </location>
</feature>
<protein>
    <submittedName>
        <fullName evidence="2">Uncharacterized protein</fullName>
    </submittedName>
</protein>
<evidence type="ECO:0000313" key="3">
    <source>
        <dbReference type="Proteomes" id="UP001595904"/>
    </source>
</evidence>
<dbReference type="RefSeq" id="WP_380596723.1">
    <property type="nucleotide sequence ID" value="NZ_JBHSDU010000003.1"/>
</dbReference>
<gene>
    <name evidence="2" type="ORF">ACFPN2_11395</name>
</gene>
<evidence type="ECO:0000256" key="1">
    <source>
        <dbReference type="SAM" id="SignalP"/>
    </source>
</evidence>
<proteinExistence type="predicted"/>
<reference evidence="3" key="1">
    <citation type="journal article" date="2019" name="Int. J. Syst. Evol. Microbiol.">
        <title>The Global Catalogue of Microorganisms (GCM) 10K type strain sequencing project: providing services to taxonomists for standard genome sequencing and annotation.</title>
        <authorList>
            <consortium name="The Broad Institute Genomics Platform"/>
            <consortium name="The Broad Institute Genome Sequencing Center for Infectious Disease"/>
            <person name="Wu L."/>
            <person name="Ma J."/>
        </authorList>
    </citation>
    <scope>NUCLEOTIDE SEQUENCE [LARGE SCALE GENOMIC DNA]</scope>
    <source>
        <strain evidence="3">CGMCC 1.10759</strain>
    </source>
</reference>
<name>A0ABV8SQL8_9GAMM</name>
<keyword evidence="1" id="KW-0732">Signal</keyword>
<comment type="caution">
    <text evidence="2">The sequence shown here is derived from an EMBL/GenBank/DDBJ whole genome shotgun (WGS) entry which is preliminary data.</text>
</comment>
<evidence type="ECO:0000313" key="2">
    <source>
        <dbReference type="EMBL" id="MFC4309685.1"/>
    </source>
</evidence>